<accession>A0A2Z2NPD1</accession>
<dbReference type="GO" id="GO:0003676">
    <property type="term" value="F:nucleic acid binding"/>
    <property type="evidence" value="ECO:0007669"/>
    <property type="project" value="InterPro"/>
</dbReference>
<protein>
    <submittedName>
        <fullName evidence="5">DNA polymerase III PolC-type</fullName>
        <ecNumber evidence="5">2.7.7.7</ecNumber>
    </submittedName>
</protein>
<dbReference type="EC" id="2.7.7.7" evidence="5"/>
<evidence type="ECO:0000259" key="4">
    <source>
        <dbReference type="SMART" id="SM00479"/>
    </source>
</evidence>
<dbReference type="RefSeq" id="WP_088918360.1">
    <property type="nucleotide sequence ID" value="NZ_CP018632.1"/>
</dbReference>
<evidence type="ECO:0000256" key="3">
    <source>
        <dbReference type="ARBA" id="ARBA00022839"/>
    </source>
</evidence>
<dbReference type="InterPro" id="IPR012337">
    <property type="entry name" value="RNaseH-like_sf"/>
</dbReference>
<dbReference type="InterPro" id="IPR036397">
    <property type="entry name" value="RNaseH_sf"/>
</dbReference>
<dbReference type="GO" id="GO:0005829">
    <property type="term" value="C:cytosol"/>
    <property type="evidence" value="ECO:0007669"/>
    <property type="project" value="TreeGrafter"/>
</dbReference>
<sequence length="241" mass="27081">MRIQDRAYASFACRRMLSLEQQRRRWLKCAPAGALRDYYQVPFAKPDTLSSATRYLALDIETTGLVPQRDELLSIGFVPIYAHELRLSGARHYLVRPEQAIPESSAIVHGILDDRAREGLSLAEALPPLLQALAGHVLVAHSARIEHDFLDIACRRLYGCAFVTPMVDTLELEQRKILRAGSIIAPGSLRLDALRQQYGLPRYRAHDALSDAIGAGELLLAHIAHRTNKRPLRLNELTRSY</sequence>
<feature type="domain" description="Exonuclease" evidence="4">
    <location>
        <begin position="54"/>
        <end position="228"/>
    </location>
</feature>
<dbReference type="KEGG" id="gai:IMCC3135_15175"/>
<dbReference type="EMBL" id="CP018632">
    <property type="protein sequence ID" value="ASJ73119.1"/>
    <property type="molecule type" value="Genomic_DNA"/>
</dbReference>
<evidence type="ECO:0000256" key="1">
    <source>
        <dbReference type="ARBA" id="ARBA00022722"/>
    </source>
</evidence>
<dbReference type="PANTHER" id="PTHR30231">
    <property type="entry name" value="DNA POLYMERASE III SUBUNIT EPSILON"/>
    <property type="match status" value="1"/>
</dbReference>
<keyword evidence="6" id="KW-1185">Reference proteome</keyword>
<dbReference type="GO" id="GO:0008408">
    <property type="term" value="F:3'-5' exonuclease activity"/>
    <property type="evidence" value="ECO:0007669"/>
    <property type="project" value="TreeGrafter"/>
</dbReference>
<proteinExistence type="predicted"/>
<dbReference type="OrthoDB" id="5497329at2"/>
<keyword evidence="2" id="KW-0378">Hydrolase</keyword>
<keyword evidence="3" id="KW-0269">Exonuclease</keyword>
<evidence type="ECO:0000313" key="5">
    <source>
        <dbReference type="EMBL" id="ASJ73119.1"/>
    </source>
</evidence>
<dbReference type="PANTHER" id="PTHR30231:SF4">
    <property type="entry name" value="PROTEIN NEN2"/>
    <property type="match status" value="1"/>
</dbReference>
<dbReference type="GO" id="GO:0003887">
    <property type="term" value="F:DNA-directed DNA polymerase activity"/>
    <property type="evidence" value="ECO:0007669"/>
    <property type="project" value="UniProtKB-EC"/>
</dbReference>
<dbReference type="InterPro" id="IPR013520">
    <property type="entry name" value="Ribonucl_H"/>
</dbReference>
<dbReference type="Gene3D" id="3.30.420.10">
    <property type="entry name" value="Ribonuclease H-like superfamily/Ribonuclease H"/>
    <property type="match status" value="1"/>
</dbReference>
<evidence type="ECO:0000256" key="2">
    <source>
        <dbReference type="ARBA" id="ARBA00022801"/>
    </source>
</evidence>
<organism evidence="5 6">
    <name type="scientific">Granulosicoccus antarcticus IMCC3135</name>
    <dbReference type="NCBI Taxonomy" id="1192854"/>
    <lineage>
        <taxon>Bacteria</taxon>
        <taxon>Pseudomonadati</taxon>
        <taxon>Pseudomonadota</taxon>
        <taxon>Gammaproteobacteria</taxon>
        <taxon>Chromatiales</taxon>
        <taxon>Granulosicoccaceae</taxon>
        <taxon>Granulosicoccus</taxon>
    </lineage>
</organism>
<dbReference type="CDD" id="cd06127">
    <property type="entry name" value="DEDDh"/>
    <property type="match status" value="1"/>
</dbReference>
<dbReference type="SMART" id="SM00479">
    <property type="entry name" value="EXOIII"/>
    <property type="match status" value="1"/>
</dbReference>
<reference evidence="5 6" key="1">
    <citation type="submission" date="2016-12" db="EMBL/GenBank/DDBJ databases">
        <authorList>
            <person name="Song W.-J."/>
            <person name="Kurnit D.M."/>
        </authorList>
    </citation>
    <scope>NUCLEOTIDE SEQUENCE [LARGE SCALE GENOMIC DNA]</scope>
    <source>
        <strain evidence="5 6">IMCC3135</strain>
    </source>
</reference>
<dbReference type="SUPFAM" id="SSF53098">
    <property type="entry name" value="Ribonuclease H-like"/>
    <property type="match status" value="1"/>
</dbReference>
<keyword evidence="5" id="KW-0548">Nucleotidyltransferase</keyword>
<dbReference type="Proteomes" id="UP000250079">
    <property type="component" value="Chromosome"/>
</dbReference>
<dbReference type="AlphaFoldDB" id="A0A2Z2NPD1"/>
<dbReference type="Pfam" id="PF00929">
    <property type="entry name" value="RNase_T"/>
    <property type="match status" value="1"/>
</dbReference>
<keyword evidence="1" id="KW-0540">Nuclease</keyword>
<evidence type="ECO:0000313" key="6">
    <source>
        <dbReference type="Proteomes" id="UP000250079"/>
    </source>
</evidence>
<keyword evidence="5" id="KW-0808">Transferase</keyword>
<gene>
    <name evidence="5" type="primary">polC_2</name>
    <name evidence="5" type="ORF">IMCC3135_15175</name>
</gene>
<name>A0A2Z2NPD1_9GAMM</name>